<name>A0A8S0FHM5_ECOLX</name>
<protein>
    <submittedName>
        <fullName evidence="1">Uncharacterized protein</fullName>
    </submittedName>
</protein>
<dbReference type="AlphaFoldDB" id="A0A8S0FHM5"/>
<dbReference type="Proteomes" id="UP000467488">
    <property type="component" value="Chromosome"/>
</dbReference>
<dbReference type="EMBL" id="AP022360">
    <property type="protein sequence ID" value="BBU80153.1"/>
    <property type="molecule type" value="Genomic_DNA"/>
</dbReference>
<dbReference type="SUPFAM" id="SSF53271">
    <property type="entry name" value="PRTase-like"/>
    <property type="match status" value="1"/>
</dbReference>
<sequence length="132" mass="14743">MPAGLQGSTGRILSRWGDSGWGKQVAQEKKTGRFSDELVEACAEMVRQRWNPHPEPTWVCCVPSLRHLDLVPDFARRLAAKLGLPFIDAIEKVVDNPPQKMQQNRFHQCQNLDGAFVITPPLMPGPALLVEC</sequence>
<gene>
    <name evidence="1" type="ORF">EIMP300_15530</name>
</gene>
<evidence type="ECO:0000313" key="1">
    <source>
        <dbReference type="EMBL" id="BBU80153.1"/>
    </source>
</evidence>
<organism evidence="1 2">
    <name type="scientific">Escherichia coli</name>
    <dbReference type="NCBI Taxonomy" id="562"/>
    <lineage>
        <taxon>Bacteria</taxon>
        <taxon>Pseudomonadati</taxon>
        <taxon>Pseudomonadota</taxon>
        <taxon>Gammaproteobacteria</taxon>
        <taxon>Enterobacterales</taxon>
        <taxon>Enterobacteriaceae</taxon>
        <taxon>Escherichia</taxon>
    </lineage>
</organism>
<proteinExistence type="predicted"/>
<reference evidence="1 2" key="1">
    <citation type="submission" date="2020-01" db="EMBL/GenBank/DDBJ databases">
        <title>Dynamics of blaIMP-6 dissemination in carbapenem resistant Enterobacteriacea isolated from regional surveillance in Osaka, Japan.</title>
        <authorList>
            <person name="Abe R."/>
            <person name="Akeda Y."/>
            <person name="Sugawara Y."/>
            <person name="Yamamoto N."/>
            <person name="Tomono K."/>
            <person name="Takeuchi D."/>
            <person name="Kawahara R."/>
            <person name="Hamada S."/>
        </authorList>
    </citation>
    <scope>NUCLEOTIDE SEQUENCE [LARGE SCALE GENOMIC DNA]</scope>
    <source>
        <strain evidence="1 2">E300</strain>
    </source>
</reference>
<accession>A0A8S0FHM5</accession>
<dbReference type="InterPro" id="IPR029057">
    <property type="entry name" value="PRTase-like"/>
</dbReference>
<evidence type="ECO:0000313" key="2">
    <source>
        <dbReference type="Proteomes" id="UP000467488"/>
    </source>
</evidence>